<feature type="signal peptide" evidence="1">
    <location>
        <begin position="1"/>
        <end position="20"/>
    </location>
</feature>
<feature type="chain" id="PRO_5035782133" evidence="1">
    <location>
        <begin position="21"/>
        <end position="238"/>
    </location>
</feature>
<evidence type="ECO:0000313" key="2">
    <source>
        <dbReference type="EMBL" id="CAD8123822.1"/>
    </source>
</evidence>
<name>A0A8S1R9A4_9CILI</name>
<dbReference type="AlphaFoldDB" id="A0A8S1R9A4"/>
<proteinExistence type="predicted"/>
<keyword evidence="3" id="KW-1185">Reference proteome</keyword>
<dbReference type="Proteomes" id="UP000692954">
    <property type="component" value="Unassembled WGS sequence"/>
</dbReference>
<dbReference type="OrthoDB" id="288366at2759"/>
<dbReference type="EMBL" id="CAJJDN010000147">
    <property type="protein sequence ID" value="CAD8123822.1"/>
    <property type="molecule type" value="Genomic_DNA"/>
</dbReference>
<gene>
    <name evidence="2" type="ORF">PSON_ATCC_30995.1.T1470098</name>
</gene>
<protein>
    <submittedName>
        <fullName evidence="2">Uncharacterized protein</fullName>
    </submittedName>
</protein>
<sequence length="238" mass="26998">MWKTMILLVLVNVINGQCSCSKFTDESSCFAYGYCLFVNGVCVEQKCEAIPYQEKCKSPLCLWKDNKCLTFKAAESTCQTLLPQQCTEYQGCYYDYTNLKCQISNNCSKLEIDQCNGQLGNGNSCIVDPFNNKCQEMTDCKSLSTEFMCLSQFPFCLYQNSSCKPSSCNEINDSVSCSIMDQCQWNNNKCEIKNCQSIKFGYQCNGKTCGFDKDQCFSCIEQYGYQFFAGLISLLFIL</sequence>
<accession>A0A8S1R9A4</accession>
<reference evidence="2" key="1">
    <citation type="submission" date="2021-01" db="EMBL/GenBank/DDBJ databases">
        <authorList>
            <consortium name="Genoscope - CEA"/>
            <person name="William W."/>
        </authorList>
    </citation>
    <scope>NUCLEOTIDE SEQUENCE</scope>
</reference>
<organism evidence="2 3">
    <name type="scientific">Paramecium sonneborni</name>
    <dbReference type="NCBI Taxonomy" id="65129"/>
    <lineage>
        <taxon>Eukaryota</taxon>
        <taxon>Sar</taxon>
        <taxon>Alveolata</taxon>
        <taxon>Ciliophora</taxon>
        <taxon>Intramacronucleata</taxon>
        <taxon>Oligohymenophorea</taxon>
        <taxon>Peniculida</taxon>
        <taxon>Parameciidae</taxon>
        <taxon>Paramecium</taxon>
    </lineage>
</organism>
<evidence type="ECO:0000256" key="1">
    <source>
        <dbReference type="SAM" id="SignalP"/>
    </source>
</evidence>
<comment type="caution">
    <text evidence="2">The sequence shown here is derived from an EMBL/GenBank/DDBJ whole genome shotgun (WGS) entry which is preliminary data.</text>
</comment>
<evidence type="ECO:0000313" key="3">
    <source>
        <dbReference type="Proteomes" id="UP000692954"/>
    </source>
</evidence>
<keyword evidence="1" id="KW-0732">Signal</keyword>